<dbReference type="PROSITE" id="PS50088">
    <property type="entry name" value="ANK_REPEAT"/>
    <property type="match status" value="5"/>
</dbReference>
<keyword evidence="6" id="KW-1185">Reference proteome</keyword>
<proteinExistence type="predicted"/>
<feature type="repeat" description="ANK" evidence="3">
    <location>
        <begin position="666"/>
        <end position="698"/>
    </location>
</feature>
<evidence type="ECO:0000256" key="1">
    <source>
        <dbReference type="ARBA" id="ARBA00022737"/>
    </source>
</evidence>
<dbReference type="PANTHER" id="PTHR24161:SF85">
    <property type="entry name" value="PALMITOYLTRANSFERASE HIP14"/>
    <property type="match status" value="1"/>
</dbReference>
<evidence type="ECO:0000256" key="3">
    <source>
        <dbReference type="PROSITE-ProRule" id="PRU00023"/>
    </source>
</evidence>
<feature type="region of interest" description="Disordered" evidence="4">
    <location>
        <begin position="881"/>
        <end position="920"/>
    </location>
</feature>
<comment type="caution">
    <text evidence="5">The sequence shown here is derived from an EMBL/GenBank/DDBJ whole genome shotgun (WGS) entry which is preliminary data.</text>
</comment>
<feature type="repeat" description="ANK" evidence="3">
    <location>
        <begin position="598"/>
        <end position="630"/>
    </location>
</feature>
<dbReference type="SUPFAM" id="SSF48403">
    <property type="entry name" value="Ankyrin repeat"/>
    <property type="match status" value="1"/>
</dbReference>
<evidence type="ECO:0000256" key="4">
    <source>
        <dbReference type="SAM" id="MobiDB-lite"/>
    </source>
</evidence>
<name>A0ABP0PT93_9DINO</name>
<dbReference type="InterPro" id="IPR002110">
    <property type="entry name" value="Ankyrin_rpt"/>
</dbReference>
<evidence type="ECO:0000313" key="6">
    <source>
        <dbReference type="Proteomes" id="UP001642484"/>
    </source>
</evidence>
<feature type="region of interest" description="Disordered" evidence="4">
    <location>
        <begin position="539"/>
        <end position="567"/>
    </location>
</feature>
<keyword evidence="2 3" id="KW-0040">ANK repeat</keyword>
<accession>A0ABP0PT93</accession>
<dbReference type="InterPro" id="IPR036770">
    <property type="entry name" value="Ankyrin_rpt-contain_sf"/>
</dbReference>
<dbReference type="PANTHER" id="PTHR24161">
    <property type="entry name" value="ANK_REP_REGION DOMAIN-CONTAINING PROTEIN-RELATED"/>
    <property type="match status" value="1"/>
</dbReference>
<evidence type="ECO:0000256" key="2">
    <source>
        <dbReference type="ARBA" id="ARBA00023043"/>
    </source>
</evidence>
<dbReference type="Gene3D" id="1.25.40.20">
    <property type="entry name" value="Ankyrin repeat-containing domain"/>
    <property type="match status" value="2"/>
</dbReference>
<dbReference type="Pfam" id="PF12796">
    <property type="entry name" value="Ank_2"/>
    <property type="match status" value="2"/>
</dbReference>
<reference evidence="5 6" key="1">
    <citation type="submission" date="2024-02" db="EMBL/GenBank/DDBJ databases">
        <authorList>
            <person name="Chen Y."/>
            <person name="Shah S."/>
            <person name="Dougan E. K."/>
            <person name="Thang M."/>
            <person name="Chan C."/>
        </authorList>
    </citation>
    <scope>NUCLEOTIDE SEQUENCE [LARGE SCALE GENOMIC DNA]</scope>
</reference>
<feature type="repeat" description="ANK" evidence="3">
    <location>
        <begin position="633"/>
        <end position="665"/>
    </location>
</feature>
<organism evidence="5 6">
    <name type="scientific">Durusdinium trenchii</name>
    <dbReference type="NCBI Taxonomy" id="1381693"/>
    <lineage>
        <taxon>Eukaryota</taxon>
        <taxon>Sar</taxon>
        <taxon>Alveolata</taxon>
        <taxon>Dinophyceae</taxon>
        <taxon>Suessiales</taxon>
        <taxon>Symbiodiniaceae</taxon>
        <taxon>Durusdinium</taxon>
    </lineage>
</organism>
<sequence length="1284" mass="144382">MSNTRWMVSTPLPVQVELAPGPLSELVQLHGDLKLRSPRLFDFVSEVLDLRFPYFSEDQVGDIARTFTTLQYRSASFLATLRRELPFRLHEYAWWNLIDIGEMYVVLQVQDREIAERIANEVYKLILNMRYSYPAKALRVLAFLEVGDKRTLRLLVRSVPRSISYLTPQAAAETIVACVSLDIKPQDVFHRLKAWRLYLVLMKKLMPNLGSLTPKMTCDVVAAFAKAGQKEFQFALHVEAAVEQRPFKFHAEHLISLLRDFATLQQPCLKLRQQLLKRHHELPECTVSGLCALPEALAGHPGGEIQEVEQQMLETMSELLCKPEAYQLPKDGRVFRSKDDFWWQQMRQRHFRLRRKALERGSAVAPVPVVREVAEDLQLTPAVVYVSREECLQLVTGCAKMDWHHEKLLQGASSWLCEGRRHAELEPHEVAKFLQGFSDLGFAQPLLRASLEHALLRVAPEMPPDSCTSALQGALDVGMSVRSTAVRSLLRRCSARLRQLSAADAEQLRQLAAVLLQQAEAEVLSQHKAQRVHWVGGAEINQIRPERSDDEPKERHQHGQHEPKRGDLVQAARNGTLEMVRSFLAEAQPGDLERKGRGGRTALHNAAQKGRGPVAELLLAARANVHATDQSLTCWTPLHLAAAKGHPDVVQMLLNAHASVDVWNAQGQTPLHEAANHGHASVVQLLLAARAFVDVTDDASPRKCGLCWTPLHFAAAEGHPEVTEILLQAKASINAEERLQGDTPLHLAANDRHAGMGKEGSVEGHHRVVQLLLAAGASADVPNRRGRTPCDIAQKNGKTKVLGALQPVHVTLLSGRCAMCDPSPDRHLKDLKEEAEQQLGVKIGQLLTSSGEKPPDFMTLAQAKISYGDLLHAVVAREEEEDAASMPVCDDSDVEASLASSESDSLGTKPPTQTPHGAYNLQDPRQLVELLINAKIGLIRLDYLRELRHRGGQFPRRQEADLERTTAGQPALVQIEELRSLEFDELGNATTFIMKPSPRRVTVVFESISHAWESMEHPDPWGFQLHSITQIERSTSSNQVVWLFYDYTSLYQYGERTELQEHLFRQALDHMHTLYAHEAVKVHILDELTPATWKHQGSIQAYSERGRAVLAMSIDQLKLNTTPYMLRGWCQAEMQWASLRISLERSFPLPPELFRKRVDELGLQFTHQDDKELVMKLQQKVFEEKVLSTRQLEVAGNLNEEALEVLCAALPFYKELDEIVVNGNRLSGSAAVAVVRTQAKFLQMESCGLKDEDVERLVLEWKSSRAEKIYTWRTTTLATRVFKL</sequence>
<feature type="compositionally biased region" description="Low complexity" evidence="4">
    <location>
        <begin position="895"/>
        <end position="906"/>
    </location>
</feature>
<protein>
    <submittedName>
        <fullName evidence="5">Uncharacterized protein</fullName>
    </submittedName>
</protein>
<keyword evidence="1" id="KW-0677">Repeat</keyword>
<dbReference type="SMART" id="SM00248">
    <property type="entry name" value="ANK"/>
    <property type="match status" value="5"/>
</dbReference>
<dbReference type="EMBL" id="CAXAMN010023473">
    <property type="protein sequence ID" value="CAK9077930.1"/>
    <property type="molecule type" value="Genomic_DNA"/>
</dbReference>
<dbReference type="PROSITE" id="PS50297">
    <property type="entry name" value="ANK_REP_REGION"/>
    <property type="match status" value="5"/>
</dbReference>
<feature type="repeat" description="ANK" evidence="3">
    <location>
        <begin position="740"/>
        <end position="784"/>
    </location>
</feature>
<dbReference type="Proteomes" id="UP001642484">
    <property type="component" value="Unassembled WGS sequence"/>
</dbReference>
<evidence type="ECO:0000313" key="5">
    <source>
        <dbReference type="EMBL" id="CAK9077930.1"/>
    </source>
</evidence>
<dbReference type="PRINTS" id="PR01415">
    <property type="entry name" value="ANKYRIN"/>
</dbReference>
<gene>
    <name evidence="5" type="ORF">CCMP2556_LOCUS38392</name>
</gene>
<feature type="compositionally biased region" description="Basic and acidic residues" evidence="4">
    <location>
        <begin position="544"/>
        <end position="567"/>
    </location>
</feature>
<feature type="repeat" description="ANK" evidence="3">
    <location>
        <begin position="709"/>
        <end position="738"/>
    </location>
</feature>